<evidence type="ECO:0000259" key="6">
    <source>
        <dbReference type="Pfam" id="PF04932"/>
    </source>
</evidence>
<sequence>MVSRRERMCFASLMGLLIWLPIPLGSNRVWAWTIAEVWIGVSALVLLTSLYQYQQGQVLTRLKQFSWLLLPIALFQLWTLCQIIPIPLSWLGWLSPAASQAYQATGADLGYVSLDPRATYISLLKGLFYLIFVLCCTLLINSRERIRMAMLALIVSGTLQALYAAINVLLGIEQSLVFGLQETGIATGSFVYKNHLANYLVLCLSMGIGLIVVDMQSYSASYNSWQHRLQQWLQLFSSQKTLIRLALVIMVVALVMTRSRMGNAAFLGSTLVVGFIAITCYKNRPTKLTWLLLSLLVVDIVIMGSLFGLDKLQQRIVESHIEQGTRHLVIAWSIPMIKDYLLTGTGLGSFYGVFPSYTQQAIGYYDHAHNEYVQFVAEAGLPATLMLGGMLLWAFGLSIWVMSHRNSQTCKGAAFGGLIALCAMLVHIWVDFNLQAPANTVTFLLILVLIGASYSIPSPPRRKVVAHV</sequence>
<dbReference type="AlphaFoldDB" id="A0A7W2IUP0"/>
<dbReference type="Pfam" id="PF04932">
    <property type="entry name" value="Wzy_C"/>
    <property type="match status" value="1"/>
</dbReference>
<feature type="transmembrane region" description="Helical" evidence="5">
    <location>
        <begin position="413"/>
        <end position="430"/>
    </location>
</feature>
<dbReference type="PANTHER" id="PTHR37422">
    <property type="entry name" value="TEICHURONIC ACID BIOSYNTHESIS PROTEIN TUAE"/>
    <property type="match status" value="1"/>
</dbReference>
<keyword evidence="4 5" id="KW-0472">Membrane</keyword>
<protein>
    <submittedName>
        <fullName evidence="7">O-antigen ligase family protein</fullName>
    </submittedName>
</protein>
<evidence type="ECO:0000256" key="5">
    <source>
        <dbReference type="SAM" id="Phobius"/>
    </source>
</evidence>
<feature type="transmembrane region" description="Helical" evidence="5">
    <location>
        <begin position="199"/>
        <end position="220"/>
    </location>
</feature>
<feature type="transmembrane region" description="Helical" evidence="5">
    <location>
        <begin position="436"/>
        <end position="456"/>
    </location>
</feature>
<dbReference type="GO" id="GO:0016874">
    <property type="term" value="F:ligase activity"/>
    <property type="evidence" value="ECO:0007669"/>
    <property type="project" value="UniProtKB-KW"/>
</dbReference>
<feature type="transmembrane region" description="Helical" evidence="5">
    <location>
        <begin position="65"/>
        <end position="86"/>
    </location>
</feature>
<feature type="domain" description="O-antigen ligase-related" evidence="6">
    <location>
        <begin position="245"/>
        <end position="387"/>
    </location>
</feature>
<reference evidence="7 8" key="1">
    <citation type="submission" date="2020-07" db="EMBL/GenBank/DDBJ databases">
        <title>Vibrio marinisediminis sp. nov., isolated from marine sediment.</title>
        <authorList>
            <person name="Ji X."/>
        </authorList>
    </citation>
    <scope>NUCLEOTIDE SEQUENCE [LARGE SCALE GENOMIC DNA]</scope>
    <source>
        <strain evidence="7 8">404</strain>
    </source>
</reference>
<dbReference type="PANTHER" id="PTHR37422:SF13">
    <property type="entry name" value="LIPOPOLYSACCHARIDE BIOSYNTHESIS PROTEIN PA4999-RELATED"/>
    <property type="match status" value="1"/>
</dbReference>
<dbReference type="Proteomes" id="UP000571701">
    <property type="component" value="Unassembled WGS sequence"/>
</dbReference>
<proteinExistence type="predicted"/>
<organism evidence="7 8">
    <name type="scientific">Vibrio marinisediminis</name>
    <dbReference type="NCBI Taxonomy" id="2758441"/>
    <lineage>
        <taxon>Bacteria</taxon>
        <taxon>Pseudomonadati</taxon>
        <taxon>Pseudomonadota</taxon>
        <taxon>Gammaproteobacteria</taxon>
        <taxon>Vibrionales</taxon>
        <taxon>Vibrionaceae</taxon>
        <taxon>Vibrio</taxon>
    </lineage>
</organism>
<evidence type="ECO:0000313" key="7">
    <source>
        <dbReference type="EMBL" id="MBA5763780.1"/>
    </source>
</evidence>
<feature type="transmembrane region" description="Helical" evidence="5">
    <location>
        <begin position="379"/>
        <end position="401"/>
    </location>
</feature>
<evidence type="ECO:0000313" key="8">
    <source>
        <dbReference type="Proteomes" id="UP000571701"/>
    </source>
</evidence>
<feature type="transmembrane region" description="Helical" evidence="5">
    <location>
        <begin position="118"/>
        <end position="139"/>
    </location>
</feature>
<keyword evidence="3 5" id="KW-1133">Transmembrane helix</keyword>
<evidence type="ECO:0000256" key="2">
    <source>
        <dbReference type="ARBA" id="ARBA00022692"/>
    </source>
</evidence>
<evidence type="ECO:0000256" key="4">
    <source>
        <dbReference type="ARBA" id="ARBA00023136"/>
    </source>
</evidence>
<comment type="subcellular location">
    <subcellularLocation>
        <location evidence="1">Membrane</location>
        <topology evidence="1">Multi-pass membrane protein</topology>
    </subcellularLocation>
</comment>
<feature type="transmembrane region" description="Helical" evidence="5">
    <location>
        <begin position="288"/>
        <end position="309"/>
    </location>
</feature>
<evidence type="ECO:0000256" key="1">
    <source>
        <dbReference type="ARBA" id="ARBA00004141"/>
    </source>
</evidence>
<dbReference type="EMBL" id="JACFYF010000011">
    <property type="protein sequence ID" value="MBA5763780.1"/>
    <property type="molecule type" value="Genomic_DNA"/>
</dbReference>
<feature type="transmembrane region" description="Helical" evidence="5">
    <location>
        <begin position="241"/>
        <end position="258"/>
    </location>
</feature>
<evidence type="ECO:0000256" key="3">
    <source>
        <dbReference type="ARBA" id="ARBA00022989"/>
    </source>
</evidence>
<accession>A0A7W2IUP0</accession>
<comment type="caution">
    <text evidence="7">The sequence shown here is derived from an EMBL/GenBank/DDBJ whole genome shotgun (WGS) entry which is preliminary data.</text>
</comment>
<feature type="transmembrane region" description="Helical" evidence="5">
    <location>
        <begin position="264"/>
        <end position="281"/>
    </location>
</feature>
<keyword evidence="8" id="KW-1185">Reference proteome</keyword>
<feature type="transmembrane region" description="Helical" evidence="5">
    <location>
        <begin position="35"/>
        <end position="53"/>
    </location>
</feature>
<dbReference type="InterPro" id="IPR051533">
    <property type="entry name" value="WaaL-like"/>
</dbReference>
<gene>
    <name evidence="7" type="ORF">H2O73_15555</name>
</gene>
<keyword evidence="7" id="KW-0436">Ligase</keyword>
<dbReference type="GO" id="GO:0016020">
    <property type="term" value="C:membrane"/>
    <property type="evidence" value="ECO:0007669"/>
    <property type="project" value="UniProtKB-SubCell"/>
</dbReference>
<keyword evidence="2 5" id="KW-0812">Transmembrane</keyword>
<dbReference type="InterPro" id="IPR007016">
    <property type="entry name" value="O-antigen_ligase-rel_domated"/>
</dbReference>
<dbReference type="RefSeq" id="WP_182109790.1">
    <property type="nucleotide sequence ID" value="NZ_JACFYF010000011.1"/>
</dbReference>
<name>A0A7W2IUP0_9VIBR</name>